<dbReference type="GO" id="GO:0005509">
    <property type="term" value="F:calcium ion binding"/>
    <property type="evidence" value="ECO:0007669"/>
    <property type="project" value="InterPro"/>
</dbReference>
<comment type="caution">
    <text evidence="10">The sequence shown here is derived from an EMBL/GenBank/DDBJ whole genome shotgun (WGS) entry which is preliminary data.</text>
</comment>
<dbReference type="CDD" id="cd11318">
    <property type="entry name" value="AmyAc_bac_fung_AmyA"/>
    <property type="match status" value="1"/>
</dbReference>
<dbReference type="InterPro" id="IPR015237">
    <property type="entry name" value="Alpha-amylase_C_pro"/>
</dbReference>
<feature type="active site" description="Nucleophile" evidence="7">
    <location>
        <position position="234"/>
    </location>
</feature>
<protein>
    <submittedName>
        <fullName evidence="10">Alpha-amylase</fullName>
        <ecNumber evidence="10">3.2.1.1</ecNumber>
    </submittedName>
</protein>
<keyword evidence="8" id="KW-0106">Calcium</keyword>
<dbReference type="InterPro" id="IPR013776">
    <property type="entry name" value="A-amylase_thermo"/>
</dbReference>
<feature type="binding site" evidence="8">
    <location>
        <position position="203"/>
    </location>
    <ligand>
        <name>Ca(2+)</name>
        <dbReference type="ChEBI" id="CHEBI:29108"/>
        <label>1</label>
    </ligand>
</feature>
<evidence type="ECO:0000256" key="2">
    <source>
        <dbReference type="ARBA" id="ARBA00008061"/>
    </source>
</evidence>
<accession>A0A3M9N8X3</accession>
<keyword evidence="6 10" id="KW-0326">Glycosidase</keyword>
<dbReference type="EC" id="3.2.1.1" evidence="10"/>
<evidence type="ECO:0000256" key="3">
    <source>
        <dbReference type="ARBA" id="ARBA00022723"/>
    </source>
</evidence>
<dbReference type="Pfam" id="PF00128">
    <property type="entry name" value="Alpha-amylase"/>
    <property type="match status" value="1"/>
</dbReference>
<dbReference type="PANTHER" id="PTHR43447">
    <property type="entry name" value="ALPHA-AMYLASE"/>
    <property type="match status" value="1"/>
</dbReference>
<evidence type="ECO:0000256" key="5">
    <source>
        <dbReference type="ARBA" id="ARBA00023277"/>
    </source>
</evidence>
<dbReference type="Gene3D" id="2.60.40.1180">
    <property type="entry name" value="Golgi alpha-mannosidase II"/>
    <property type="match status" value="1"/>
</dbReference>
<dbReference type="NCBIfam" id="NF006968">
    <property type="entry name" value="PRK09441.1-1"/>
    <property type="match status" value="1"/>
</dbReference>
<dbReference type="NCBIfam" id="NF006969">
    <property type="entry name" value="PRK09441.1-2"/>
    <property type="match status" value="1"/>
</dbReference>
<dbReference type="InterPro" id="IPR013780">
    <property type="entry name" value="Glyco_hydro_b"/>
</dbReference>
<feature type="binding site" evidence="8">
    <location>
        <position position="238"/>
    </location>
    <ligand>
        <name>Ca(2+)</name>
        <dbReference type="ChEBI" id="CHEBI:29108"/>
        <label>1</label>
    </ligand>
</feature>
<evidence type="ECO:0000313" key="10">
    <source>
        <dbReference type="EMBL" id="RNI33683.1"/>
    </source>
</evidence>
<dbReference type="Proteomes" id="UP000267223">
    <property type="component" value="Unassembled WGS sequence"/>
</dbReference>
<keyword evidence="5" id="KW-0119">Carbohydrate metabolism</keyword>
<dbReference type="SUPFAM" id="SSF51445">
    <property type="entry name" value="(Trans)glycosidases"/>
    <property type="match status" value="1"/>
</dbReference>
<feature type="binding site" evidence="8">
    <location>
        <position position="104"/>
    </location>
    <ligand>
        <name>Ca(2+)</name>
        <dbReference type="ChEBI" id="CHEBI:29108"/>
        <label>1</label>
    </ligand>
</feature>
<dbReference type="OrthoDB" id="9806009at2"/>
<feature type="active site" description="Proton donor" evidence="7">
    <location>
        <position position="264"/>
    </location>
</feature>
<organism evidence="10 11">
    <name type="scientific">Hanamia caeni</name>
    <dbReference type="NCBI Taxonomy" id="2294116"/>
    <lineage>
        <taxon>Bacteria</taxon>
        <taxon>Pseudomonadati</taxon>
        <taxon>Bacteroidota</taxon>
        <taxon>Chitinophagia</taxon>
        <taxon>Chitinophagales</taxon>
        <taxon>Chitinophagaceae</taxon>
        <taxon>Hanamia</taxon>
    </lineage>
</organism>
<evidence type="ECO:0000256" key="6">
    <source>
        <dbReference type="ARBA" id="ARBA00023295"/>
    </source>
</evidence>
<dbReference type="InterPro" id="IPR017853">
    <property type="entry name" value="GH"/>
</dbReference>
<dbReference type="Pfam" id="PF09154">
    <property type="entry name" value="Alpha-amy_C_pro"/>
    <property type="match status" value="1"/>
</dbReference>
<feature type="domain" description="Glycosyl hydrolase family 13 catalytic" evidence="9">
    <location>
        <begin position="4"/>
        <end position="402"/>
    </location>
</feature>
<name>A0A3M9N8X3_9BACT</name>
<keyword evidence="4 10" id="KW-0378">Hydrolase</keyword>
<feature type="binding site" evidence="8">
    <location>
        <position position="197"/>
    </location>
    <ligand>
        <name>Ca(2+)</name>
        <dbReference type="ChEBI" id="CHEBI:29108"/>
        <label>1</label>
    </ligand>
</feature>
<sequence>MFKGTIIQYFNWYLPADGNLWNQVKQEAPKLRSLGFSAIWLPPAYKSMDGKDGVGYAPYDLYDLGEFDQKGSVRTKYGTRQEYIDAINAIHASKMQVMVDIVLNHKAGGDEIEKITVVKVDPDDRNKVISDPFEIEAYTKFTFPGRNKKYSEFIWDFMCFTGVDCAANLDEKGIFRIISQYGDGWQKMIDDELGDYDYLMFNDVNFRNEHVINELSHWAKWYYDQAPFDGVRLDAVKHIPTWFYTEWLDRLRKDTGKEIFAVAEYWSPGKTEVLLKYIEATKGTMSVFDATLQQNFSIASKTGKDFDLSKIFENTLVSADPVRAVTLVSNHDTQPLQALEAPVEKWFKPLAYALILLRDEGYPCVFYPDLYGEHYKDYSNDGNEYEIWLDKVENLKELLQARCDYAFGLQRSYFDHPNCVGWTREGDENHSGCAIVMSNGDNGNKYMEIGKRYAGRTFIDLLQKNDAEVKINDEGWGEFFSPAGSLCVWIEKL</sequence>
<evidence type="ECO:0000256" key="1">
    <source>
        <dbReference type="ARBA" id="ARBA00001913"/>
    </source>
</evidence>
<evidence type="ECO:0000313" key="11">
    <source>
        <dbReference type="Proteomes" id="UP000267223"/>
    </source>
</evidence>
<dbReference type="EMBL" id="RJJR01000017">
    <property type="protein sequence ID" value="RNI33683.1"/>
    <property type="molecule type" value="Genomic_DNA"/>
</dbReference>
<comment type="similarity">
    <text evidence="2">Belongs to the glycosyl hydrolase 13 family.</text>
</comment>
<dbReference type="PIRSF" id="PIRSF001021">
    <property type="entry name" value="Alph-amls_thrmst"/>
    <property type="match status" value="1"/>
</dbReference>
<dbReference type="RefSeq" id="WP_123122169.1">
    <property type="nucleotide sequence ID" value="NZ_RJJR01000017.1"/>
</dbReference>
<dbReference type="SMART" id="SM00642">
    <property type="entry name" value="Aamy"/>
    <property type="match status" value="1"/>
</dbReference>
<evidence type="ECO:0000256" key="8">
    <source>
        <dbReference type="PIRSR" id="PIRSR001021-2"/>
    </source>
</evidence>
<dbReference type="SUPFAM" id="SSF51011">
    <property type="entry name" value="Glycosyl hydrolase domain"/>
    <property type="match status" value="1"/>
</dbReference>
<evidence type="ECO:0000259" key="9">
    <source>
        <dbReference type="SMART" id="SM00642"/>
    </source>
</evidence>
<dbReference type="GO" id="GO:0004556">
    <property type="term" value="F:alpha-amylase activity"/>
    <property type="evidence" value="ECO:0007669"/>
    <property type="project" value="UniProtKB-EC"/>
</dbReference>
<dbReference type="Gene3D" id="2.40.30.140">
    <property type="match status" value="1"/>
</dbReference>
<dbReference type="Gene3D" id="3.20.20.80">
    <property type="entry name" value="Glycosidases"/>
    <property type="match status" value="1"/>
</dbReference>
<evidence type="ECO:0000256" key="4">
    <source>
        <dbReference type="ARBA" id="ARBA00022801"/>
    </source>
</evidence>
<keyword evidence="3 8" id="KW-0479">Metal-binding</keyword>
<keyword evidence="11" id="KW-1185">Reference proteome</keyword>
<dbReference type="AlphaFoldDB" id="A0A3M9N8X3"/>
<reference evidence="10 11" key="1">
    <citation type="submission" date="2018-11" db="EMBL/GenBank/DDBJ databases">
        <title>Draft genome sequence of Ferruginibacter sp. BO-59.</title>
        <authorList>
            <person name="Im W.T."/>
        </authorList>
    </citation>
    <scope>NUCLEOTIDE SEQUENCE [LARGE SCALE GENOMIC DNA]</scope>
    <source>
        <strain evidence="10 11">BO-59</strain>
    </source>
</reference>
<proteinExistence type="inferred from homology"/>
<dbReference type="GO" id="GO:0005975">
    <property type="term" value="P:carbohydrate metabolic process"/>
    <property type="evidence" value="ECO:0007669"/>
    <property type="project" value="InterPro"/>
</dbReference>
<comment type="cofactor">
    <cofactor evidence="1">
        <name>Ca(2+)</name>
        <dbReference type="ChEBI" id="CHEBI:29108"/>
    </cofactor>
</comment>
<evidence type="ECO:0000256" key="7">
    <source>
        <dbReference type="PIRSR" id="PIRSR001021-1"/>
    </source>
</evidence>
<dbReference type="InterPro" id="IPR006047">
    <property type="entry name" value="GH13_cat_dom"/>
</dbReference>
<gene>
    <name evidence="10" type="ORF">EFY79_18175</name>
</gene>